<dbReference type="InterPro" id="IPR049883">
    <property type="entry name" value="NOTCH1_EGF-like"/>
</dbReference>
<organism evidence="5 6">
    <name type="scientific">Apteryx owenii</name>
    <name type="common">Little spotted kiwi</name>
    <dbReference type="NCBI Taxonomy" id="8824"/>
    <lineage>
        <taxon>Eukaryota</taxon>
        <taxon>Metazoa</taxon>
        <taxon>Chordata</taxon>
        <taxon>Craniata</taxon>
        <taxon>Vertebrata</taxon>
        <taxon>Euteleostomi</taxon>
        <taxon>Archelosauria</taxon>
        <taxon>Archosauria</taxon>
        <taxon>Dinosauria</taxon>
        <taxon>Saurischia</taxon>
        <taxon>Theropoda</taxon>
        <taxon>Coelurosauria</taxon>
        <taxon>Aves</taxon>
        <taxon>Palaeognathae</taxon>
        <taxon>Apterygiformes</taxon>
        <taxon>Apterygidae</taxon>
        <taxon>Apteryx</taxon>
    </lineage>
</organism>
<reference evidence="5" key="2">
    <citation type="submission" date="2025-09" db="UniProtKB">
        <authorList>
            <consortium name="Ensembl"/>
        </authorList>
    </citation>
    <scope>IDENTIFICATION</scope>
</reference>
<feature type="domain" description="Sushi" evidence="4">
    <location>
        <begin position="67"/>
        <end position="124"/>
    </location>
</feature>
<proteinExistence type="predicted"/>
<dbReference type="SMART" id="SM00032">
    <property type="entry name" value="CCP"/>
    <property type="match status" value="1"/>
</dbReference>
<keyword evidence="3" id="KW-0768">Sushi</keyword>
<dbReference type="Ensembl" id="ENSAOWT00000009236.1">
    <property type="protein sequence ID" value="ENSAOWP00000008163.1"/>
    <property type="gene ID" value="ENSAOWG00000005586.1"/>
</dbReference>
<dbReference type="AlphaFoldDB" id="A0A8B9P7Z0"/>
<evidence type="ECO:0000259" key="4">
    <source>
        <dbReference type="PROSITE" id="PS50923"/>
    </source>
</evidence>
<keyword evidence="1" id="KW-0245">EGF-like domain</keyword>
<evidence type="ECO:0000256" key="1">
    <source>
        <dbReference type="ARBA" id="ARBA00022536"/>
    </source>
</evidence>
<keyword evidence="6" id="KW-1185">Reference proteome</keyword>
<dbReference type="Pfam" id="PF00084">
    <property type="entry name" value="Sushi"/>
    <property type="match status" value="1"/>
</dbReference>
<dbReference type="SMART" id="SM00179">
    <property type="entry name" value="EGF_CA"/>
    <property type="match status" value="2"/>
</dbReference>
<dbReference type="InterPro" id="IPR000436">
    <property type="entry name" value="Sushi_SCR_CCP_dom"/>
</dbReference>
<dbReference type="Gene3D" id="2.10.70.10">
    <property type="entry name" value="Complement Module, domain 1"/>
    <property type="match status" value="1"/>
</dbReference>
<dbReference type="SUPFAM" id="SSF57535">
    <property type="entry name" value="Complement control module/SCR domain"/>
    <property type="match status" value="1"/>
</dbReference>
<evidence type="ECO:0000256" key="3">
    <source>
        <dbReference type="PROSITE-ProRule" id="PRU00302"/>
    </source>
</evidence>
<sequence>MVDTGHSAAGWVMGKSLSSPQECLSHQQVLSTWQQTQKLLSAQEAAHLQGQLQCDGVHLQLCVCPVETCPQLLVRLEGQKLGQSMWMGHDIHFVCDIGFWLVGSESHTCRHDYTWSSTQPFCRREGERDWGTVGLAPAWAQPGSHAPPSPPSCMAPSSCSPGDCLRLQDCRKSSPEAAVMGTRAVSKSSWVVERAHPTTWRPSHPFLAPWPCSSLLLPDVDECQLFQSSPQTRICLHDCLKLPSSWRVLLLCPPGYVLHTDRNTCDDVNECARNQHKCTRSDLCIDIFGGHRCICPKCPLPRHNTSYVKTSTLGSPAPWTAGLATSLPPPSPSTTCHSKPTVLCPMSSLRCLPPVSWVIACTLP</sequence>
<dbReference type="PROSITE" id="PS50923">
    <property type="entry name" value="SUSHI"/>
    <property type="match status" value="1"/>
</dbReference>
<dbReference type="InterPro" id="IPR001881">
    <property type="entry name" value="EGF-like_Ca-bd_dom"/>
</dbReference>
<evidence type="ECO:0000256" key="2">
    <source>
        <dbReference type="ARBA" id="ARBA00023157"/>
    </source>
</evidence>
<dbReference type="SUPFAM" id="SSF57196">
    <property type="entry name" value="EGF/Laminin"/>
    <property type="match status" value="1"/>
</dbReference>
<evidence type="ECO:0000313" key="5">
    <source>
        <dbReference type="Ensembl" id="ENSAOWP00000008163.1"/>
    </source>
</evidence>
<dbReference type="Proteomes" id="UP000694424">
    <property type="component" value="Unplaced"/>
</dbReference>
<accession>A0A8B9P7Z0</accession>
<comment type="caution">
    <text evidence="3">Lacks conserved residue(s) required for the propagation of feature annotation.</text>
</comment>
<protein>
    <recommendedName>
        <fullName evidence="4">Sushi domain-containing protein</fullName>
    </recommendedName>
</protein>
<reference evidence="5" key="1">
    <citation type="submission" date="2025-08" db="UniProtKB">
        <authorList>
            <consortium name="Ensembl"/>
        </authorList>
    </citation>
    <scope>IDENTIFICATION</scope>
</reference>
<feature type="disulfide bond" evidence="3">
    <location>
        <begin position="95"/>
        <end position="122"/>
    </location>
</feature>
<keyword evidence="2 3" id="KW-1015">Disulfide bond</keyword>
<name>A0A8B9P7Z0_APTOW</name>
<dbReference type="InterPro" id="IPR035976">
    <property type="entry name" value="Sushi/SCR/CCP_sf"/>
</dbReference>
<dbReference type="GO" id="GO:0005509">
    <property type="term" value="F:calcium ion binding"/>
    <property type="evidence" value="ECO:0007669"/>
    <property type="project" value="InterPro"/>
</dbReference>
<dbReference type="Gene3D" id="2.10.25.10">
    <property type="entry name" value="Laminin"/>
    <property type="match status" value="1"/>
</dbReference>
<dbReference type="CDD" id="cd00033">
    <property type="entry name" value="CCP"/>
    <property type="match status" value="1"/>
</dbReference>
<dbReference type="Pfam" id="PF07645">
    <property type="entry name" value="EGF_CA"/>
    <property type="match status" value="1"/>
</dbReference>
<evidence type="ECO:0000313" key="6">
    <source>
        <dbReference type="Proteomes" id="UP000694424"/>
    </source>
</evidence>